<reference evidence="4 5" key="1">
    <citation type="submission" date="2023-10" db="EMBL/GenBank/DDBJ databases">
        <title>Genome sequencing of the isolated polysaccharide-producing bacterium Kosakonia sacchari KS2022.</title>
        <authorList>
            <person name="Yi X."/>
        </authorList>
    </citation>
    <scope>NUCLEOTIDE SEQUENCE [LARGE SCALE GENOMIC DNA]</scope>
    <source>
        <strain evidence="4 5">KS2022</strain>
    </source>
</reference>
<name>A0ABZ0MLQ7_9ENTR</name>
<sequence>MSQTAITTAFEQWKARQNISNEAVTLDEFVFALVPGLDVSLPVDRAEALPPAAQIVHRQAVSRTGMVNENAVVFSVVLGADVGDFSFNWIGLINKASGTLAMVVHAPEQQKIKTAAGKQGNVLTRSFLMEFNGAQTETGINTPAETWQIDFTARMAGMDERQRLENIDIYGAAAFFNDGYLVGKSGSQYFVTRGAGYVAGLRSQLAANENIAVSTKPVKVWLDVSWTGSLTSTWSVQSNITVAATLADYVQNGVQHYVFALASIDASGNITDLRPKGTLNDQTASDALKRHEQSRNHPDATTTEKGFTRLSSATDSLSETEAATPKAVKAANDNANGRVPVARTVNGHALSADISVTAQDIFNGQAVEIGYGADLNSYTTPGLYFQSAIAFAQSGANYPEVTAGSLEIHKHAGITQVFRVYNASRSYTRTFYNGVWTAWVQNIDSTGGKVAWLEGATYYKTSPAGWYGAGAFANQYINNAAPFLMPSGFASPKDVSNYLPVVKGLVSTEGYGYGAAVSFGALVSGGASYPSAALHVACDSGQGGAWIFDPVTRGFSSDGQIATNDQLLAGTNVVATMGVYESGGNVRVYSPNNPPDTRYPVQDGVSYVGIASGNEGMPYMRARASGSLIYLARQDWVQTYFLQKGEAEARYNLANTAWKAPVGWEKDSTTGMITQWGVATRAAAGTRINFPIAFPTECVSVQLTLIWQGGFHDRNMYVQPVDNTGFNYVSQTDEVSAYFLAKGY</sequence>
<dbReference type="CDD" id="cd19958">
    <property type="entry name" value="pyocin_knob"/>
    <property type="match status" value="1"/>
</dbReference>
<proteinExistence type="predicted"/>
<gene>
    <name evidence="4" type="ORF">Q8Y70_15675</name>
</gene>
<dbReference type="Pfam" id="PF12571">
    <property type="entry name" value="Phage_tail_fib"/>
    <property type="match status" value="1"/>
</dbReference>
<accession>A0ABZ0MLQ7</accession>
<dbReference type="InterPro" id="IPR054075">
    <property type="entry name" value="Gp53-like_C"/>
</dbReference>
<feature type="domain" description="Phage tail fibre protein N-terminal" evidence="2">
    <location>
        <begin position="3"/>
        <end position="158"/>
    </location>
</feature>
<feature type="compositionally biased region" description="Basic and acidic residues" evidence="1">
    <location>
        <begin position="287"/>
        <end position="298"/>
    </location>
</feature>
<organism evidence="4 5">
    <name type="scientific">Kosakonia sacchari</name>
    <dbReference type="NCBI Taxonomy" id="1158459"/>
    <lineage>
        <taxon>Bacteria</taxon>
        <taxon>Pseudomonadati</taxon>
        <taxon>Pseudomonadota</taxon>
        <taxon>Gammaproteobacteria</taxon>
        <taxon>Enterobacterales</taxon>
        <taxon>Enterobacteriaceae</taxon>
        <taxon>Kosakonia</taxon>
    </lineage>
</organism>
<protein>
    <submittedName>
        <fullName evidence="4">Phage tail protein</fullName>
    </submittedName>
</protein>
<keyword evidence="5" id="KW-1185">Reference proteome</keyword>
<dbReference type="InterPro" id="IPR005068">
    <property type="entry name" value="Phage_lambda_Stf-r2"/>
</dbReference>
<evidence type="ECO:0000259" key="3">
    <source>
        <dbReference type="Pfam" id="PF21882"/>
    </source>
</evidence>
<feature type="region of interest" description="Disordered" evidence="1">
    <location>
        <begin position="287"/>
        <end position="325"/>
    </location>
</feature>
<dbReference type="Proteomes" id="UP001302368">
    <property type="component" value="Chromosome"/>
</dbReference>
<evidence type="ECO:0000313" key="4">
    <source>
        <dbReference type="EMBL" id="WOZ76038.1"/>
    </source>
</evidence>
<evidence type="ECO:0000256" key="1">
    <source>
        <dbReference type="SAM" id="MobiDB-lite"/>
    </source>
</evidence>
<dbReference type="EMBL" id="CP137744">
    <property type="protein sequence ID" value="WOZ76038.1"/>
    <property type="molecule type" value="Genomic_DNA"/>
</dbReference>
<dbReference type="Gene3D" id="2.60.40.3940">
    <property type="match status" value="1"/>
</dbReference>
<dbReference type="InterPro" id="IPR022225">
    <property type="entry name" value="Phage_tail_fibre_N"/>
</dbReference>
<dbReference type="Pfam" id="PF03406">
    <property type="entry name" value="Phage_fiber_2"/>
    <property type="match status" value="1"/>
</dbReference>
<dbReference type="RefSeq" id="WP_305736595.1">
    <property type="nucleotide sequence ID" value="NZ_CP137744.1"/>
</dbReference>
<evidence type="ECO:0000313" key="5">
    <source>
        <dbReference type="Proteomes" id="UP001302368"/>
    </source>
</evidence>
<dbReference type="Pfam" id="PF21882">
    <property type="entry name" value="Gp53-like_C"/>
    <property type="match status" value="1"/>
</dbReference>
<evidence type="ECO:0000259" key="2">
    <source>
        <dbReference type="Pfam" id="PF12571"/>
    </source>
</evidence>
<feature type="compositionally biased region" description="Polar residues" evidence="1">
    <location>
        <begin position="299"/>
        <end position="321"/>
    </location>
</feature>
<feature type="domain" description="Putative tail fiber protein gp53-like C-terminal" evidence="3">
    <location>
        <begin position="670"/>
        <end position="744"/>
    </location>
</feature>